<evidence type="ECO:0000256" key="3">
    <source>
        <dbReference type="ARBA" id="ARBA00022741"/>
    </source>
</evidence>
<dbReference type="FunFam" id="3.40.50.300:FF:000016">
    <property type="entry name" value="Oligopeptide ABC transporter ATP-binding component"/>
    <property type="match status" value="1"/>
</dbReference>
<proteinExistence type="inferred from homology"/>
<dbReference type="InterPro" id="IPR027417">
    <property type="entry name" value="P-loop_NTPase"/>
</dbReference>
<feature type="domain" description="ABC transporter" evidence="5">
    <location>
        <begin position="4"/>
        <end position="253"/>
    </location>
</feature>
<dbReference type="InterPro" id="IPR013563">
    <property type="entry name" value="Oligopep_ABC_C"/>
</dbReference>
<dbReference type="GO" id="GO:0016887">
    <property type="term" value="F:ATP hydrolysis activity"/>
    <property type="evidence" value="ECO:0007669"/>
    <property type="project" value="InterPro"/>
</dbReference>
<dbReference type="InterPro" id="IPR003439">
    <property type="entry name" value="ABC_transporter-like_ATP-bd"/>
</dbReference>
<evidence type="ECO:0000256" key="2">
    <source>
        <dbReference type="ARBA" id="ARBA00022448"/>
    </source>
</evidence>
<name>A0A1H9PZ20_9ACTN</name>
<dbReference type="STRING" id="64702.SAMN05443377_10231"/>
<dbReference type="GO" id="GO:0005524">
    <property type="term" value="F:ATP binding"/>
    <property type="evidence" value="ECO:0007669"/>
    <property type="project" value="UniProtKB-KW"/>
</dbReference>
<dbReference type="PROSITE" id="PS50893">
    <property type="entry name" value="ABC_TRANSPORTER_2"/>
    <property type="match status" value="2"/>
</dbReference>
<dbReference type="SMART" id="SM00382">
    <property type="entry name" value="AAA"/>
    <property type="match status" value="2"/>
</dbReference>
<keyword evidence="7" id="KW-1185">Reference proteome</keyword>
<dbReference type="Pfam" id="PF08352">
    <property type="entry name" value="oligo_HPY"/>
    <property type="match status" value="2"/>
</dbReference>
<dbReference type="PANTHER" id="PTHR43776:SF7">
    <property type="entry name" value="D,D-DIPEPTIDE TRANSPORT ATP-BINDING PROTEIN DDPF-RELATED"/>
    <property type="match status" value="1"/>
</dbReference>
<accession>A0A1H9PZ20</accession>
<dbReference type="NCBIfam" id="NF008453">
    <property type="entry name" value="PRK11308.1"/>
    <property type="match status" value="2"/>
</dbReference>
<protein>
    <submittedName>
        <fullName evidence="6">Peptide/nickel transport system ATP-binding protein</fullName>
    </submittedName>
</protein>
<dbReference type="RefSeq" id="WP_091966931.1">
    <property type="nucleotide sequence ID" value="NZ_FOGZ01000002.1"/>
</dbReference>
<dbReference type="InterPro" id="IPR050319">
    <property type="entry name" value="ABC_transp_ATP-bind"/>
</dbReference>
<dbReference type="EMBL" id="FOGZ01000002">
    <property type="protein sequence ID" value="SER53424.1"/>
    <property type="molecule type" value="Genomic_DNA"/>
</dbReference>
<dbReference type="CDD" id="cd03257">
    <property type="entry name" value="ABC_NikE_OppD_transporters"/>
    <property type="match status" value="2"/>
</dbReference>
<dbReference type="PANTHER" id="PTHR43776">
    <property type="entry name" value="TRANSPORT ATP-BINDING PROTEIN"/>
    <property type="match status" value="1"/>
</dbReference>
<evidence type="ECO:0000313" key="6">
    <source>
        <dbReference type="EMBL" id="SER53424.1"/>
    </source>
</evidence>
<keyword evidence="4 6" id="KW-0067">ATP-binding</keyword>
<organism evidence="6 7">
    <name type="scientific">Propionibacterium cyclohexanicum</name>
    <dbReference type="NCBI Taxonomy" id="64702"/>
    <lineage>
        <taxon>Bacteria</taxon>
        <taxon>Bacillati</taxon>
        <taxon>Actinomycetota</taxon>
        <taxon>Actinomycetes</taxon>
        <taxon>Propionibacteriales</taxon>
        <taxon>Propionibacteriaceae</taxon>
        <taxon>Propionibacterium</taxon>
    </lineage>
</organism>
<evidence type="ECO:0000313" key="7">
    <source>
        <dbReference type="Proteomes" id="UP000198815"/>
    </source>
</evidence>
<keyword evidence="2" id="KW-0813">Transport</keyword>
<dbReference type="GO" id="GO:0055085">
    <property type="term" value="P:transmembrane transport"/>
    <property type="evidence" value="ECO:0007669"/>
    <property type="project" value="UniProtKB-ARBA"/>
</dbReference>
<evidence type="ECO:0000256" key="1">
    <source>
        <dbReference type="ARBA" id="ARBA00005417"/>
    </source>
</evidence>
<dbReference type="NCBIfam" id="TIGR01727">
    <property type="entry name" value="oligo_HPY"/>
    <property type="match status" value="2"/>
</dbReference>
<comment type="similarity">
    <text evidence="1">Belongs to the ABC transporter superfamily.</text>
</comment>
<dbReference type="Gene3D" id="3.40.50.300">
    <property type="entry name" value="P-loop containing nucleotide triphosphate hydrolases"/>
    <property type="match status" value="2"/>
</dbReference>
<evidence type="ECO:0000259" key="5">
    <source>
        <dbReference type="PROSITE" id="PS50893"/>
    </source>
</evidence>
<sequence>MSLLQVRDLSVTFPSEHGPVHAVRGVDLELEAGRTLSLVGESGSGKSTVAGAIIGLLPPSAIISGQVLLDGQELTGRTDQELSRVRGRRIGMVFQDPLSALTPMFSVGRQVCDAIRVHQNLTAKQAWNKAVDLLELVGIRDPARRAKSFPHEFSGGMRQRVVIAIAIANNPDLLIADEPTTALDVTVQAQVLEVLHTAQQETGAGLLLITHDLGVVAGHADDVNVMYAGAVVEHAKVNELFARPLMPYTIGLLGAVPTATAGQRTPLIAIPGDPPQLHQEPSGCPFIDRCPAAIEACAQAEPALRSETSGHLVACIRSGEIAHDGLDIAALYARGNEAVEQRSIQHGELVLSTRRLVKSYPITKGTLLRRQVGTNVAVRGVDFDLFAGETHSLVGESGSGKTSTIMEILHLNPPEKGQIEVLGTPITGALDAHTRRRLRAGIQLVTQDATASLNPRLTVYDVLAEPLQAAHRSRAQIRGRIYELLDLVGLAHDVADRFPTAFSGGQRQRIGIARALALEPKVVVLDEPVSALDMSVQADILNLLVRLQSQLSVAYFLVAHDLSVVRYLSDRVSVMYLGTIVESAPAEDLFDYGLHPYTKALLSASPVPDPVVERTRQRIVLHGETGSEDDDGGCVFRPQCPLYSALPDEMRARCHQPQVMRARNGVPGHRVACHAVAVD</sequence>
<dbReference type="PROSITE" id="PS00211">
    <property type="entry name" value="ABC_TRANSPORTER_1"/>
    <property type="match status" value="2"/>
</dbReference>
<feature type="domain" description="ABC transporter" evidence="5">
    <location>
        <begin position="357"/>
        <end position="602"/>
    </location>
</feature>
<reference evidence="6 7" key="1">
    <citation type="submission" date="2016-10" db="EMBL/GenBank/DDBJ databases">
        <authorList>
            <person name="de Groot N.N."/>
        </authorList>
    </citation>
    <scope>NUCLEOTIDE SEQUENCE [LARGE SCALE GENOMIC DNA]</scope>
    <source>
        <strain evidence="6 7">DSM 16859</strain>
    </source>
</reference>
<dbReference type="Proteomes" id="UP000198815">
    <property type="component" value="Unassembled WGS sequence"/>
</dbReference>
<dbReference type="SUPFAM" id="SSF52540">
    <property type="entry name" value="P-loop containing nucleoside triphosphate hydrolases"/>
    <property type="match status" value="2"/>
</dbReference>
<gene>
    <name evidence="6" type="ORF">SAMN05443377_10231</name>
</gene>
<dbReference type="InterPro" id="IPR017871">
    <property type="entry name" value="ABC_transporter-like_CS"/>
</dbReference>
<evidence type="ECO:0000256" key="4">
    <source>
        <dbReference type="ARBA" id="ARBA00022840"/>
    </source>
</evidence>
<dbReference type="OrthoDB" id="5357528at2"/>
<keyword evidence="3" id="KW-0547">Nucleotide-binding</keyword>
<dbReference type="AlphaFoldDB" id="A0A1H9PZ20"/>
<dbReference type="GO" id="GO:0015833">
    <property type="term" value="P:peptide transport"/>
    <property type="evidence" value="ECO:0007669"/>
    <property type="project" value="InterPro"/>
</dbReference>
<dbReference type="Pfam" id="PF00005">
    <property type="entry name" value="ABC_tran"/>
    <property type="match status" value="2"/>
</dbReference>
<dbReference type="InterPro" id="IPR003593">
    <property type="entry name" value="AAA+_ATPase"/>
</dbReference>